<dbReference type="Pfam" id="PF12923">
    <property type="entry name" value="RRP7"/>
    <property type="match status" value="1"/>
</dbReference>
<dbReference type="EMBL" id="JBHFQA010000003">
    <property type="protein sequence ID" value="KAL2100986.1"/>
    <property type="molecule type" value="Genomic_DNA"/>
</dbReference>
<dbReference type="PANTHER" id="PTHR13191:SF0">
    <property type="entry name" value="RIBOSOMAL RNA-PROCESSING PROTEIN 7 HOMOLOG A-RELATED"/>
    <property type="match status" value="1"/>
</dbReference>
<feature type="compositionally biased region" description="Basic and acidic residues" evidence="4">
    <location>
        <begin position="198"/>
        <end position="213"/>
    </location>
</feature>
<dbReference type="CDD" id="cd12294">
    <property type="entry name" value="RRM_Rrp7A"/>
    <property type="match status" value="1"/>
</dbReference>
<dbReference type="Gene3D" id="3.30.70.330">
    <property type="match status" value="1"/>
</dbReference>
<feature type="region of interest" description="Disordered" evidence="4">
    <location>
        <begin position="198"/>
        <end position="253"/>
    </location>
</feature>
<protein>
    <recommendedName>
        <fullName evidence="5">RRM domain-containing protein</fullName>
    </recommendedName>
</protein>
<proteinExistence type="inferred from homology"/>
<feature type="coiled-coil region" evidence="3">
    <location>
        <begin position="268"/>
        <end position="295"/>
    </location>
</feature>
<evidence type="ECO:0000256" key="4">
    <source>
        <dbReference type="SAM" id="MobiDB-lite"/>
    </source>
</evidence>
<sequence>MTCIKMWDDNWSWTPLGHGVCVSLKHIRNASVICDDFAPPVIDIKFTQNSPAAHQLLVKEHKVRVEKTASRPLDRTLFVLNIPPYCTEDVLNRLFVQFGPIESVELKDKPSNPEPAEPKLSKHFTPKQKQGFSVGYIVYTKPSGVTAAKAHPQNVPLIVSTEEHPVKTGLQKWIHQYSRSLVPPDVLQQAVDSFMNDYDQRKEEEAERKKKEAEEQEEDEEGWVKVTKGAKGAKARPHSEAADKKALEKEGKKTKRKELVNFYSWQHRQSQREHIAELRKKFEEDKQKIALLRAQRKFRPY</sequence>
<name>A0ABD1KPQ5_9TELE</name>
<accession>A0ABD1KPQ5</accession>
<feature type="compositionally biased region" description="Basic and acidic residues" evidence="4">
    <location>
        <begin position="237"/>
        <end position="251"/>
    </location>
</feature>
<organism evidence="6 7">
    <name type="scientific">Coilia grayii</name>
    <name type="common">Gray's grenadier anchovy</name>
    <dbReference type="NCBI Taxonomy" id="363190"/>
    <lineage>
        <taxon>Eukaryota</taxon>
        <taxon>Metazoa</taxon>
        <taxon>Chordata</taxon>
        <taxon>Craniata</taxon>
        <taxon>Vertebrata</taxon>
        <taxon>Euteleostomi</taxon>
        <taxon>Actinopterygii</taxon>
        <taxon>Neopterygii</taxon>
        <taxon>Teleostei</taxon>
        <taxon>Clupei</taxon>
        <taxon>Clupeiformes</taxon>
        <taxon>Clupeoidei</taxon>
        <taxon>Engraulidae</taxon>
        <taxon>Coilinae</taxon>
        <taxon>Coilia</taxon>
    </lineage>
</organism>
<comment type="similarity">
    <text evidence="1">Belongs to the RRP7 family.</text>
</comment>
<dbReference type="SUPFAM" id="SSF54928">
    <property type="entry name" value="RNA-binding domain, RBD"/>
    <property type="match status" value="1"/>
</dbReference>
<evidence type="ECO:0000256" key="1">
    <source>
        <dbReference type="ARBA" id="ARBA00006110"/>
    </source>
</evidence>
<comment type="caution">
    <text evidence="6">The sequence shown here is derived from an EMBL/GenBank/DDBJ whole genome shotgun (WGS) entry which is preliminary data.</text>
</comment>
<dbReference type="Proteomes" id="UP001591681">
    <property type="component" value="Unassembled WGS sequence"/>
</dbReference>
<evidence type="ECO:0000256" key="2">
    <source>
        <dbReference type="PROSITE-ProRule" id="PRU00176"/>
    </source>
</evidence>
<evidence type="ECO:0000259" key="5">
    <source>
        <dbReference type="PROSITE" id="PS50102"/>
    </source>
</evidence>
<evidence type="ECO:0000313" key="7">
    <source>
        <dbReference type="Proteomes" id="UP001591681"/>
    </source>
</evidence>
<dbReference type="Gene3D" id="6.10.250.1770">
    <property type="match status" value="1"/>
</dbReference>
<dbReference type="InterPro" id="IPR034890">
    <property type="entry name" value="Rrp7A_RRM"/>
</dbReference>
<dbReference type="AlphaFoldDB" id="A0ABD1KPQ5"/>
<feature type="domain" description="RRM" evidence="5">
    <location>
        <begin position="75"/>
        <end position="164"/>
    </location>
</feature>
<dbReference type="InterPro" id="IPR035979">
    <property type="entry name" value="RBD_domain_sf"/>
</dbReference>
<dbReference type="InterPro" id="IPR000504">
    <property type="entry name" value="RRM_dom"/>
</dbReference>
<keyword evidence="2" id="KW-0694">RNA-binding</keyword>
<keyword evidence="7" id="KW-1185">Reference proteome</keyword>
<keyword evidence="3" id="KW-0175">Coiled coil</keyword>
<evidence type="ECO:0000256" key="3">
    <source>
        <dbReference type="SAM" id="Coils"/>
    </source>
</evidence>
<dbReference type="PROSITE" id="PS50102">
    <property type="entry name" value="RRM"/>
    <property type="match status" value="1"/>
</dbReference>
<dbReference type="CDD" id="cd12951">
    <property type="entry name" value="RRP7_Rrp7A"/>
    <property type="match status" value="1"/>
</dbReference>
<dbReference type="InterPro" id="IPR012677">
    <property type="entry name" value="Nucleotide-bd_a/b_plait_sf"/>
</dbReference>
<dbReference type="Pfam" id="PF00076">
    <property type="entry name" value="RRM_1"/>
    <property type="match status" value="1"/>
</dbReference>
<dbReference type="InterPro" id="IPR040446">
    <property type="entry name" value="RRP7"/>
</dbReference>
<reference evidence="6 7" key="1">
    <citation type="submission" date="2024-09" db="EMBL/GenBank/DDBJ databases">
        <title>A chromosome-level genome assembly of Gray's grenadier anchovy, Coilia grayii.</title>
        <authorList>
            <person name="Fu Z."/>
        </authorList>
    </citation>
    <scope>NUCLEOTIDE SEQUENCE [LARGE SCALE GENOMIC DNA]</scope>
    <source>
        <strain evidence="6">G4</strain>
        <tissue evidence="6">Muscle</tissue>
    </source>
</reference>
<dbReference type="GO" id="GO:0003723">
    <property type="term" value="F:RNA binding"/>
    <property type="evidence" value="ECO:0007669"/>
    <property type="project" value="UniProtKB-UniRule"/>
</dbReference>
<dbReference type="PANTHER" id="PTHR13191">
    <property type="entry name" value="RIBOSOMAL RNA PROCESSING PROTEIN 7-RELATED"/>
    <property type="match status" value="1"/>
</dbReference>
<dbReference type="InterPro" id="IPR024326">
    <property type="entry name" value="RRP7_C"/>
</dbReference>
<gene>
    <name evidence="6" type="ORF">ACEWY4_002747</name>
</gene>
<evidence type="ECO:0000313" key="6">
    <source>
        <dbReference type="EMBL" id="KAL2100986.1"/>
    </source>
</evidence>